<evidence type="ECO:0000256" key="1">
    <source>
        <dbReference type="ARBA" id="ARBA00004651"/>
    </source>
</evidence>
<keyword evidence="4 5" id="KW-0472">Membrane</keyword>
<feature type="transmembrane region" description="Helical" evidence="5">
    <location>
        <begin position="111"/>
        <end position="130"/>
    </location>
</feature>
<feature type="transmembrane region" description="Helical" evidence="5">
    <location>
        <begin position="142"/>
        <end position="166"/>
    </location>
</feature>
<dbReference type="PANTHER" id="PTHR23508:SF10">
    <property type="entry name" value="CARBOXYLIC ACID TRANSPORTER PROTEIN HOMOLOG"/>
    <property type="match status" value="1"/>
</dbReference>
<feature type="domain" description="Major facilitator superfamily (MFS) profile" evidence="6">
    <location>
        <begin position="19"/>
        <end position="434"/>
    </location>
</feature>
<comment type="subcellular location">
    <subcellularLocation>
        <location evidence="1">Cell membrane</location>
        <topology evidence="1">Multi-pass membrane protein</topology>
    </subcellularLocation>
</comment>
<dbReference type="Pfam" id="PF07690">
    <property type="entry name" value="MFS_1"/>
    <property type="match status" value="1"/>
</dbReference>
<evidence type="ECO:0000256" key="4">
    <source>
        <dbReference type="ARBA" id="ARBA00023136"/>
    </source>
</evidence>
<dbReference type="PROSITE" id="PS00217">
    <property type="entry name" value="SUGAR_TRANSPORT_2"/>
    <property type="match status" value="1"/>
</dbReference>
<evidence type="ECO:0000256" key="2">
    <source>
        <dbReference type="ARBA" id="ARBA00022692"/>
    </source>
</evidence>
<dbReference type="InterPro" id="IPR011701">
    <property type="entry name" value="MFS"/>
</dbReference>
<evidence type="ECO:0000256" key="5">
    <source>
        <dbReference type="SAM" id="Phobius"/>
    </source>
</evidence>
<feature type="transmembrane region" description="Helical" evidence="5">
    <location>
        <begin position="55"/>
        <end position="73"/>
    </location>
</feature>
<dbReference type="InterPro" id="IPR020846">
    <property type="entry name" value="MFS_dom"/>
</dbReference>
<proteinExistence type="predicted"/>
<dbReference type="Gene3D" id="1.20.1250.20">
    <property type="entry name" value="MFS general substrate transporter like domains"/>
    <property type="match status" value="1"/>
</dbReference>
<feature type="transmembrane region" description="Helical" evidence="5">
    <location>
        <begin position="321"/>
        <end position="339"/>
    </location>
</feature>
<evidence type="ECO:0000313" key="7">
    <source>
        <dbReference type="EMBL" id="MFF5900639.1"/>
    </source>
</evidence>
<dbReference type="PANTHER" id="PTHR23508">
    <property type="entry name" value="CARBOXYLIC ACID TRANSPORTER PROTEIN HOMOLOG"/>
    <property type="match status" value="1"/>
</dbReference>
<accession>A0ABW6XFU7</accession>
<feature type="transmembrane region" description="Helical" evidence="5">
    <location>
        <begin position="380"/>
        <end position="400"/>
    </location>
</feature>
<feature type="transmembrane region" description="Helical" evidence="5">
    <location>
        <begin position="85"/>
        <end position="105"/>
    </location>
</feature>
<protein>
    <submittedName>
        <fullName evidence="7">MFS transporter</fullName>
    </submittedName>
</protein>
<feature type="transmembrane region" description="Helical" evidence="5">
    <location>
        <begin position="253"/>
        <end position="274"/>
    </location>
</feature>
<comment type="caution">
    <text evidence="7">The sequence shown here is derived from an EMBL/GenBank/DDBJ whole genome shotgun (WGS) entry which is preliminary data.</text>
</comment>
<dbReference type="InterPro" id="IPR005829">
    <property type="entry name" value="Sugar_transporter_CS"/>
</dbReference>
<evidence type="ECO:0000259" key="6">
    <source>
        <dbReference type="PROSITE" id="PS50850"/>
    </source>
</evidence>
<organism evidence="7 8">
    <name type="scientific">Streptomyces argenteolus</name>
    <dbReference type="NCBI Taxonomy" id="67274"/>
    <lineage>
        <taxon>Bacteria</taxon>
        <taxon>Bacillati</taxon>
        <taxon>Actinomycetota</taxon>
        <taxon>Actinomycetes</taxon>
        <taxon>Kitasatosporales</taxon>
        <taxon>Streptomycetaceae</taxon>
        <taxon>Streptomyces</taxon>
    </lineage>
</organism>
<feature type="transmembrane region" description="Helical" evidence="5">
    <location>
        <begin position="412"/>
        <end position="431"/>
    </location>
</feature>
<reference evidence="7 8" key="1">
    <citation type="submission" date="2024-10" db="EMBL/GenBank/DDBJ databases">
        <title>The Natural Products Discovery Center: Release of the First 8490 Sequenced Strains for Exploring Actinobacteria Biosynthetic Diversity.</title>
        <authorList>
            <person name="Kalkreuter E."/>
            <person name="Kautsar S.A."/>
            <person name="Yang D."/>
            <person name="Bader C.D."/>
            <person name="Teijaro C.N."/>
            <person name="Fluegel L."/>
            <person name="Davis C.M."/>
            <person name="Simpson J.R."/>
            <person name="Lauterbach L."/>
            <person name="Steele A.D."/>
            <person name="Gui C."/>
            <person name="Meng S."/>
            <person name="Li G."/>
            <person name="Viehrig K."/>
            <person name="Ye F."/>
            <person name="Su P."/>
            <person name="Kiefer A.F."/>
            <person name="Nichols A."/>
            <person name="Cepeda A.J."/>
            <person name="Yan W."/>
            <person name="Fan B."/>
            <person name="Jiang Y."/>
            <person name="Adhikari A."/>
            <person name="Zheng C.-J."/>
            <person name="Schuster L."/>
            <person name="Cowan T.M."/>
            <person name="Smanski M.J."/>
            <person name="Chevrette M.G."/>
            <person name="De Carvalho L.P.S."/>
            <person name="Shen B."/>
        </authorList>
    </citation>
    <scope>NUCLEOTIDE SEQUENCE [LARGE SCALE GENOMIC DNA]</scope>
    <source>
        <strain evidence="7 8">NPDC012540</strain>
    </source>
</reference>
<keyword evidence="3 5" id="KW-1133">Transmembrane helix</keyword>
<feature type="transmembrane region" description="Helical" evidence="5">
    <location>
        <begin position="172"/>
        <end position="193"/>
    </location>
</feature>
<feature type="transmembrane region" description="Helical" evidence="5">
    <location>
        <begin position="294"/>
        <end position="314"/>
    </location>
</feature>
<gene>
    <name evidence="7" type="ORF">ACFY8O_32610</name>
</gene>
<evidence type="ECO:0000256" key="3">
    <source>
        <dbReference type="ARBA" id="ARBA00022989"/>
    </source>
</evidence>
<name>A0ABW6XFU7_9ACTN</name>
<dbReference type="CDD" id="cd17365">
    <property type="entry name" value="MFS_PcaK_like"/>
    <property type="match status" value="1"/>
</dbReference>
<dbReference type="SUPFAM" id="SSF103473">
    <property type="entry name" value="MFS general substrate transporter"/>
    <property type="match status" value="1"/>
</dbReference>
<feature type="transmembrane region" description="Helical" evidence="5">
    <location>
        <begin position="345"/>
        <end position="368"/>
    </location>
</feature>
<dbReference type="PROSITE" id="PS50850">
    <property type="entry name" value="MFS"/>
    <property type="match status" value="1"/>
</dbReference>
<evidence type="ECO:0000313" key="8">
    <source>
        <dbReference type="Proteomes" id="UP001602322"/>
    </source>
</evidence>
<dbReference type="InterPro" id="IPR036259">
    <property type="entry name" value="MFS_trans_sf"/>
</dbReference>
<keyword evidence="8" id="KW-1185">Reference proteome</keyword>
<dbReference type="PROSITE" id="PS00216">
    <property type="entry name" value="SUGAR_TRANSPORT_1"/>
    <property type="match status" value="1"/>
</dbReference>
<sequence length="449" mass="46260">MNITARVSQAPMSGYQWLIVALCTFMNCLDGFDVMAVAFTGPSVTEEFGLSGSEFGLLVSVGLIGMAIGSMLLAPFADLIGRRPLILVSLVLGTIGMFGAAMAPSVTVMSLFRLVTGIGVGGILASTNVIASEFSNARNRGLAIGIYTAGYGIGATAASLVAKTVVGGDWRIVFYAGGIGTLLALIVIAAVLPESVAFLEQRRPGDALERINRTLARMRMEPVTGADLDRATDTGSGSGSAAERAGSGWLKQLLTPTILLWLTFITIMFGFYFVNSWTPTLLVEEGLSESAAVTAGMAISIGGTVGSVLYGVVARVRTPRVVLIGFSLLSAAMMIVFIVSTSTLWLGFAVGVVVGAPINGCIAGAYTVGPPLYPANVRSVGMGWALGMGRIGAILSPTVAGMLKDAGASATQLYIGAAVVVALCALVLVALRRHDPESRPVAAEEALAA</sequence>
<keyword evidence="2 5" id="KW-0812">Transmembrane</keyword>
<dbReference type="Proteomes" id="UP001602322">
    <property type="component" value="Unassembled WGS sequence"/>
</dbReference>
<dbReference type="RefSeq" id="WP_387908778.1">
    <property type="nucleotide sequence ID" value="NZ_JBIBEG010000014.1"/>
</dbReference>
<dbReference type="EMBL" id="JBIBEG010000014">
    <property type="protein sequence ID" value="MFF5900639.1"/>
    <property type="molecule type" value="Genomic_DNA"/>
</dbReference>